<keyword evidence="2" id="KW-1133">Transmembrane helix</keyword>
<keyword evidence="2" id="KW-0812">Transmembrane</keyword>
<evidence type="ECO:0008006" key="5">
    <source>
        <dbReference type="Google" id="ProtNLM"/>
    </source>
</evidence>
<evidence type="ECO:0000256" key="2">
    <source>
        <dbReference type="SAM" id="Phobius"/>
    </source>
</evidence>
<evidence type="ECO:0000313" key="3">
    <source>
        <dbReference type="EMBL" id="UYU89433.1"/>
    </source>
</evidence>
<dbReference type="PROSITE" id="PS51257">
    <property type="entry name" value="PROKAR_LIPOPROTEIN"/>
    <property type="match status" value="1"/>
</dbReference>
<evidence type="ECO:0000256" key="1">
    <source>
        <dbReference type="SAM" id="MobiDB-lite"/>
    </source>
</evidence>
<name>A0AB38U948_BACT4</name>
<protein>
    <recommendedName>
        <fullName evidence="5">Lipoprotein</fullName>
    </recommendedName>
</protein>
<feature type="compositionally biased region" description="Polar residues" evidence="1">
    <location>
        <begin position="121"/>
        <end position="131"/>
    </location>
</feature>
<reference evidence="3" key="1">
    <citation type="submission" date="2021-06" db="EMBL/GenBank/DDBJ databases">
        <title>Interrogation of the integrated mobile genetic elements in gut-associated Bacteroides with a consensus prediction approach.</title>
        <authorList>
            <person name="Campbell D.E."/>
            <person name="Leigh J.R."/>
            <person name="Kim T."/>
            <person name="England W."/>
            <person name="Whitaker R.J."/>
            <person name="Degnan P.H."/>
        </authorList>
    </citation>
    <scope>NUCLEOTIDE SEQUENCE</scope>
    <source>
        <strain evidence="3">VPI-3443</strain>
    </source>
</reference>
<proteinExistence type="predicted"/>
<keyword evidence="2" id="KW-0472">Membrane</keyword>
<accession>A0AB38U948</accession>
<sequence>MTREELKISMGFTLALVLAMLMGFAALFSSCGSHRSNVKKDISTNLAVESYKADSASSDKKVQVTESGKVTEAVESYEVNYDTGKPIDPATGKPPIKSEKWTGTNKKSELNRQENTDNKENSISNESTFSRQQEDVHLKADEQTDEPTFIKQIGFAGAGIALLIISCIIAWLVYKRKRKKNNL</sequence>
<dbReference type="RefSeq" id="WP_264455124.1">
    <property type="nucleotide sequence ID" value="NZ_CP083685.1"/>
</dbReference>
<gene>
    <name evidence="3" type="ORF">KQP74_15925</name>
</gene>
<dbReference type="Proteomes" id="UP001162960">
    <property type="component" value="Chromosome"/>
</dbReference>
<feature type="transmembrane region" description="Helical" evidence="2">
    <location>
        <begin position="153"/>
        <end position="174"/>
    </location>
</feature>
<organism evidence="3 4">
    <name type="scientific">Bacteroides thetaiotaomicron</name>
    <dbReference type="NCBI Taxonomy" id="818"/>
    <lineage>
        <taxon>Bacteria</taxon>
        <taxon>Pseudomonadati</taxon>
        <taxon>Bacteroidota</taxon>
        <taxon>Bacteroidia</taxon>
        <taxon>Bacteroidales</taxon>
        <taxon>Bacteroidaceae</taxon>
        <taxon>Bacteroides</taxon>
    </lineage>
</organism>
<evidence type="ECO:0000313" key="4">
    <source>
        <dbReference type="Proteomes" id="UP001162960"/>
    </source>
</evidence>
<dbReference type="AlphaFoldDB" id="A0AB38U948"/>
<dbReference type="EMBL" id="CP083685">
    <property type="protein sequence ID" value="UYU89433.1"/>
    <property type="molecule type" value="Genomic_DNA"/>
</dbReference>
<feature type="compositionally biased region" description="Basic and acidic residues" evidence="1">
    <location>
        <begin position="96"/>
        <end position="120"/>
    </location>
</feature>
<feature type="region of interest" description="Disordered" evidence="1">
    <location>
        <begin position="82"/>
        <end position="140"/>
    </location>
</feature>